<dbReference type="AlphaFoldDB" id="A0A1G6PNJ9"/>
<dbReference type="SUPFAM" id="SSF53098">
    <property type="entry name" value="Ribonuclease H-like"/>
    <property type="match status" value="1"/>
</dbReference>
<feature type="domain" description="RNase H type-1" evidence="12">
    <location>
        <begin position="19"/>
        <end position="157"/>
    </location>
</feature>
<evidence type="ECO:0000313" key="14">
    <source>
        <dbReference type="Proteomes" id="UP000199034"/>
    </source>
</evidence>
<comment type="subcellular location">
    <subcellularLocation>
        <location evidence="10">Cytoplasm</location>
    </subcellularLocation>
</comment>
<dbReference type="PANTHER" id="PTHR10642">
    <property type="entry name" value="RIBONUCLEASE H1"/>
    <property type="match status" value="1"/>
</dbReference>
<comment type="catalytic activity">
    <reaction evidence="1 10">
        <text>Endonucleolytic cleavage to 5'-phosphomonoester.</text>
        <dbReference type="EC" id="3.1.26.4"/>
    </reaction>
</comment>
<dbReference type="CDD" id="cd09278">
    <property type="entry name" value="RNase_HI_prokaryote_like"/>
    <property type="match status" value="1"/>
</dbReference>
<dbReference type="InterPro" id="IPR002156">
    <property type="entry name" value="RNaseH_domain"/>
</dbReference>
<keyword evidence="10" id="KW-0963">Cytoplasm</keyword>
<keyword evidence="5 10" id="KW-0540">Nuclease</keyword>
<proteinExistence type="inferred from homology"/>
<sequence>MPPRTRRTSRPAKPAMPVPEGAREVFTDGACAGNPGPGGWAWALDEAVWASGAEAPSTNQRMEVMAAYQAVRSLDGPLLVVSDSTYVVNCFRDAWWKGWRSRGWTNSARQPVANRDLWEPFVDLVEARGDVAFQWVKGHSGNRMNDLVDRLAVAAAKDGGSTGRSEAPPARPVDDDALF</sequence>
<evidence type="ECO:0000256" key="10">
    <source>
        <dbReference type="HAMAP-Rule" id="MF_00042"/>
    </source>
</evidence>
<dbReference type="GO" id="GO:0000287">
    <property type="term" value="F:magnesium ion binding"/>
    <property type="evidence" value="ECO:0007669"/>
    <property type="project" value="UniProtKB-UniRule"/>
</dbReference>
<evidence type="ECO:0000256" key="6">
    <source>
        <dbReference type="ARBA" id="ARBA00022723"/>
    </source>
</evidence>
<dbReference type="RefSeq" id="WP_244509319.1">
    <property type="nucleotide sequence ID" value="NZ_FMZM01000004.1"/>
</dbReference>
<feature type="binding site" evidence="10">
    <location>
        <position position="63"/>
    </location>
    <ligand>
        <name>Mg(2+)</name>
        <dbReference type="ChEBI" id="CHEBI:18420"/>
        <label>1</label>
    </ligand>
</feature>
<feature type="region of interest" description="Disordered" evidence="11">
    <location>
        <begin position="157"/>
        <end position="179"/>
    </location>
</feature>
<dbReference type="Gene3D" id="3.30.420.10">
    <property type="entry name" value="Ribonuclease H-like superfamily/Ribonuclease H"/>
    <property type="match status" value="1"/>
</dbReference>
<comment type="cofactor">
    <cofactor evidence="10">
        <name>Mg(2+)</name>
        <dbReference type="ChEBI" id="CHEBI:18420"/>
    </cofactor>
    <text evidence="10">Binds 1 Mg(2+) ion per subunit. May bind a second metal ion at a regulatory site, or after substrate binding.</text>
</comment>
<dbReference type="Pfam" id="PF00075">
    <property type="entry name" value="RNase_H"/>
    <property type="match status" value="1"/>
</dbReference>
<name>A0A1G6PNJ9_9ACTN</name>
<feature type="binding site" evidence="10">
    <location>
        <position position="83"/>
    </location>
    <ligand>
        <name>Mg(2+)</name>
        <dbReference type="ChEBI" id="CHEBI:18420"/>
        <label>1</label>
    </ligand>
</feature>
<keyword evidence="14" id="KW-1185">Reference proteome</keyword>
<evidence type="ECO:0000256" key="1">
    <source>
        <dbReference type="ARBA" id="ARBA00000077"/>
    </source>
</evidence>
<dbReference type="Proteomes" id="UP000199034">
    <property type="component" value="Unassembled WGS sequence"/>
</dbReference>
<feature type="binding site" evidence="10">
    <location>
        <position position="28"/>
    </location>
    <ligand>
        <name>Mg(2+)</name>
        <dbReference type="ChEBI" id="CHEBI:18420"/>
        <label>1</label>
    </ligand>
</feature>
<comment type="subunit">
    <text evidence="3 10">Monomer.</text>
</comment>
<evidence type="ECO:0000313" key="13">
    <source>
        <dbReference type="EMBL" id="SDC80937.1"/>
    </source>
</evidence>
<feature type="region of interest" description="Disordered" evidence="11">
    <location>
        <begin position="1"/>
        <end position="20"/>
    </location>
</feature>
<feature type="binding site" evidence="10">
    <location>
        <position position="28"/>
    </location>
    <ligand>
        <name>Mg(2+)</name>
        <dbReference type="ChEBI" id="CHEBI:18420"/>
        <label>2</label>
    </ligand>
</feature>
<evidence type="ECO:0000259" key="12">
    <source>
        <dbReference type="PROSITE" id="PS50879"/>
    </source>
</evidence>
<organism evidence="13 14">
    <name type="scientific">Nocardioides lianchengensis</name>
    <dbReference type="NCBI Taxonomy" id="1045774"/>
    <lineage>
        <taxon>Bacteria</taxon>
        <taxon>Bacillati</taxon>
        <taxon>Actinomycetota</taxon>
        <taxon>Actinomycetes</taxon>
        <taxon>Propionibacteriales</taxon>
        <taxon>Nocardioidaceae</taxon>
        <taxon>Nocardioides</taxon>
    </lineage>
</organism>
<evidence type="ECO:0000256" key="8">
    <source>
        <dbReference type="ARBA" id="ARBA00022801"/>
    </source>
</evidence>
<feature type="compositionally biased region" description="Basic residues" evidence="11">
    <location>
        <begin position="1"/>
        <end position="10"/>
    </location>
</feature>
<keyword evidence="9 10" id="KW-0460">Magnesium</keyword>
<evidence type="ECO:0000256" key="2">
    <source>
        <dbReference type="ARBA" id="ARBA00005300"/>
    </source>
</evidence>
<evidence type="ECO:0000256" key="4">
    <source>
        <dbReference type="ARBA" id="ARBA00012180"/>
    </source>
</evidence>
<keyword evidence="7 10" id="KW-0255">Endonuclease</keyword>
<dbReference type="GO" id="GO:0043137">
    <property type="term" value="P:DNA replication, removal of RNA primer"/>
    <property type="evidence" value="ECO:0007669"/>
    <property type="project" value="TreeGrafter"/>
</dbReference>
<dbReference type="EMBL" id="FMZM01000004">
    <property type="protein sequence ID" value="SDC80937.1"/>
    <property type="molecule type" value="Genomic_DNA"/>
</dbReference>
<evidence type="ECO:0000256" key="7">
    <source>
        <dbReference type="ARBA" id="ARBA00022759"/>
    </source>
</evidence>
<dbReference type="InterPro" id="IPR022892">
    <property type="entry name" value="RNaseHI"/>
</dbReference>
<dbReference type="EC" id="3.1.26.4" evidence="4 10"/>
<accession>A0A1G6PNJ9</accession>
<dbReference type="HAMAP" id="MF_00042">
    <property type="entry name" value="RNase_H"/>
    <property type="match status" value="1"/>
</dbReference>
<evidence type="ECO:0000256" key="5">
    <source>
        <dbReference type="ARBA" id="ARBA00022722"/>
    </source>
</evidence>
<dbReference type="GO" id="GO:0003676">
    <property type="term" value="F:nucleic acid binding"/>
    <property type="evidence" value="ECO:0007669"/>
    <property type="project" value="InterPro"/>
</dbReference>
<evidence type="ECO:0000256" key="3">
    <source>
        <dbReference type="ARBA" id="ARBA00011245"/>
    </source>
</evidence>
<dbReference type="PROSITE" id="PS50879">
    <property type="entry name" value="RNASE_H_1"/>
    <property type="match status" value="1"/>
</dbReference>
<keyword evidence="6 10" id="KW-0479">Metal-binding</keyword>
<reference evidence="14" key="1">
    <citation type="submission" date="2016-10" db="EMBL/GenBank/DDBJ databases">
        <authorList>
            <person name="Varghese N."/>
            <person name="Submissions S."/>
        </authorList>
    </citation>
    <scope>NUCLEOTIDE SEQUENCE [LARGE SCALE GENOMIC DNA]</scope>
    <source>
        <strain evidence="14">CGMCC 4.6858</strain>
    </source>
</reference>
<dbReference type="GO" id="GO:0005737">
    <property type="term" value="C:cytoplasm"/>
    <property type="evidence" value="ECO:0007669"/>
    <property type="project" value="UniProtKB-SubCell"/>
</dbReference>
<dbReference type="STRING" id="1045774.SAMN05421872_10463"/>
<dbReference type="InterPro" id="IPR012337">
    <property type="entry name" value="RNaseH-like_sf"/>
</dbReference>
<gene>
    <name evidence="10" type="primary">rnhA</name>
    <name evidence="13" type="ORF">SAMN05421872_10463</name>
</gene>
<feature type="binding site" evidence="10">
    <location>
        <position position="149"/>
    </location>
    <ligand>
        <name>Mg(2+)</name>
        <dbReference type="ChEBI" id="CHEBI:18420"/>
        <label>2</label>
    </ligand>
</feature>
<dbReference type="PANTHER" id="PTHR10642:SF26">
    <property type="entry name" value="RIBONUCLEASE H1"/>
    <property type="match status" value="1"/>
</dbReference>
<keyword evidence="8 10" id="KW-0378">Hydrolase</keyword>
<protein>
    <recommendedName>
        <fullName evidence="4 10">Ribonuclease H</fullName>
        <shortName evidence="10">RNase H</shortName>
        <ecNumber evidence="4 10">3.1.26.4</ecNumber>
    </recommendedName>
</protein>
<comment type="function">
    <text evidence="10">Endonuclease that specifically degrades the RNA of RNA-DNA hybrids.</text>
</comment>
<dbReference type="InterPro" id="IPR050092">
    <property type="entry name" value="RNase_H"/>
</dbReference>
<dbReference type="GO" id="GO:0004523">
    <property type="term" value="F:RNA-DNA hybrid ribonuclease activity"/>
    <property type="evidence" value="ECO:0007669"/>
    <property type="project" value="UniProtKB-UniRule"/>
</dbReference>
<evidence type="ECO:0000256" key="9">
    <source>
        <dbReference type="ARBA" id="ARBA00022842"/>
    </source>
</evidence>
<comment type="similarity">
    <text evidence="2 10">Belongs to the RNase H family.</text>
</comment>
<dbReference type="InterPro" id="IPR036397">
    <property type="entry name" value="RNaseH_sf"/>
</dbReference>
<evidence type="ECO:0000256" key="11">
    <source>
        <dbReference type="SAM" id="MobiDB-lite"/>
    </source>
</evidence>